<keyword evidence="6" id="KW-0227">DNA damage</keyword>
<dbReference type="GO" id="GO:0003677">
    <property type="term" value="F:DNA binding"/>
    <property type="evidence" value="ECO:0007669"/>
    <property type="project" value="UniProtKB-KW"/>
</dbReference>
<keyword evidence="3" id="KW-0540">Nuclease</keyword>
<dbReference type="InterPro" id="IPR036397">
    <property type="entry name" value="RNaseH_sf"/>
</dbReference>
<dbReference type="AlphaFoldDB" id="A0A2G9Y6W8"/>
<evidence type="ECO:0000256" key="10">
    <source>
        <dbReference type="ARBA" id="ARBA00023172"/>
    </source>
</evidence>
<gene>
    <name evidence="15" type="ORF">COX47_02190</name>
</gene>
<evidence type="ECO:0000256" key="11">
    <source>
        <dbReference type="ARBA" id="ARBA00023204"/>
    </source>
</evidence>
<comment type="similarity">
    <text evidence="1">Belongs to the RuvC family.</text>
</comment>
<dbReference type="GO" id="GO:0006310">
    <property type="term" value="P:DNA recombination"/>
    <property type="evidence" value="ECO:0007669"/>
    <property type="project" value="UniProtKB-KW"/>
</dbReference>
<evidence type="ECO:0000256" key="1">
    <source>
        <dbReference type="ARBA" id="ARBA00009518"/>
    </source>
</evidence>
<evidence type="ECO:0000256" key="14">
    <source>
        <dbReference type="ARBA" id="ARBA00030265"/>
    </source>
</evidence>
<sequence>MIILSIDSGIEKTGYAVFKDKRYLKSGLITTEKTLATEKRLEKIYNELKKIVRQYSADKIILEQLFFFKNQKTAIKVSQTQGIVLLLASQNNINVSYLTPLQIKQIITGYGRADKKAVQKMIKLEYKIDIKQDDEADAVACGLAFNLLRSCR</sequence>
<dbReference type="Proteomes" id="UP000231025">
    <property type="component" value="Unassembled WGS sequence"/>
</dbReference>
<dbReference type="Pfam" id="PF02075">
    <property type="entry name" value="RuvC"/>
    <property type="match status" value="1"/>
</dbReference>
<evidence type="ECO:0000256" key="6">
    <source>
        <dbReference type="ARBA" id="ARBA00022763"/>
    </source>
</evidence>
<dbReference type="FunFam" id="3.30.420.10:FF:000002">
    <property type="entry name" value="Crossover junction endodeoxyribonuclease RuvC"/>
    <property type="match status" value="1"/>
</dbReference>
<comment type="caution">
    <text evidence="15">The sequence shown here is derived from an EMBL/GenBank/DDBJ whole genome shotgun (WGS) entry which is preliminary data.</text>
</comment>
<comment type="catalytic activity">
    <reaction evidence="12">
        <text>Endonucleolytic cleavage at a junction such as a reciprocal single-stranded crossover between two homologous DNA duplexes (Holliday junction).</text>
        <dbReference type="EC" id="3.1.21.10"/>
    </reaction>
</comment>
<keyword evidence="10" id="KW-0233">DNA recombination</keyword>
<dbReference type="InterPro" id="IPR012337">
    <property type="entry name" value="RNaseH-like_sf"/>
</dbReference>
<evidence type="ECO:0000256" key="2">
    <source>
        <dbReference type="ARBA" id="ARBA00022490"/>
    </source>
</evidence>
<dbReference type="PANTHER" id="PTHR30194">
    <property type="entry name" value="CROSSOVER JUNCTION ENDODEOXYRIBONUCLEASE RUVC"/>
    <property type="match status" value="1"/>
</dbReference>
<evidence type="ECO:0000256" key="13">
    <source>
        <dbReference type="ARBA" id="ARBA00029488"/>
    </source>
</evidence>
<evidence type="ECO:0000313" key="15">
    <source>
        <dbReference type="EMBL" id="PIP14992.1"/>
    </source>
</evidence>
<organism evidence="15 16">
    <name type="scientific">Candidatus Roizmanbacteria bacterium CG23_combo_of_CG06-09_8_20_14_all_35_49</name>
    <dbReference type="NCBI Taxonomy" id="1974863"/>
    <lineage>
        <taxon>Bacteria</taxon>
        <taxon>Candidatus Roizmaniibacteriota</taxon>
    </lineage>
</organism>
<evidence type="ECO:0000256" key="5">
    <source>
        <dbReference type="ARBA" id="ARBA00022759"/>
    </source>
</evidence>
<evidence type="ECO:0000256" key="8">
    <source>
        <dbReference type="ARBA" id="ARBA00022842"/>
    </source>
</evidence>
<dbReference type="GO" id="GO:0008821">
    <property type="term" value="F:crossover junction DNA endonuclease activity"/>
    <property type="evidence" value="ECO:0007669"/>
    <property type="project" value="UniProtKB-EC"/>
</dbReference>
<evidence type="ECO:0000313" key="16">
    <source>
        <dbReference type="Proteomes" id="UP000231025"/>
    </source>
</evidence>
<dbReference type="CDD" id="cd16962">
    <property type="entry name" value="RuvC"/>
    <property type="match status" value="1"/>
</dbReference>
<evidence type="ECO:0000256" key="4">
    <source>
        <dbReference type="ARBA" id="ARBA00022723"/>
    </source>
</evidence>
<accession>A0A2G9Y6W8</accession>
<keyword evidence="4" id="KW-0479">Metal-binding</keyword>
<dbReference type="PANTHER" id="PTHR30194:SF3">
    <property type="entry name" value="CROSSOVER JUNCTION ENDODEOXYRIBONUCLEASE RUVC"/>
    <property type="match status" value="1"/>
</dbReference>
<dbReference type="GO" id="GO:0046872">
    <property type="term" value="F:metal ion binding"/>
    <property type="evidence" value="ECO:0007669"/>
    <property type="project" value="UniProtKB-KW"/>
</dbReference>
<dbReference type="Gene3D" id="3.30.420.10">
    <property type="entry name" value="Ribonuclease H-like superfamily/Ribonuclease H"/>
    <property type="match status" value="1"/>
</dbReference>
<keyword evidence="11" id="KW-0234">DNA repair</keyword>
<keyword evidence="7" id="KW-0378">Hydrolase</keyword>
<proteinExistence type="inferred from homology"/>
<dbReference type="SUPFAM" id="SSF53098">
    <property type="entry name" value="Ribonuclease H-like"/>
    <property type="match status" value="1"/>
</dbReference>
<dbReference type="InterPro" id="IPR002176">
    <property type="entry name" value="X-over_junc_endoDNase_RuvC"/>
</dbReference>
<keyword evidence="2" id="KW-0963">Cytoplasm</keyword>
<dbReference type="GO" id="GO:0006281">
    <property type="term" value="P:DNA repair"/>
    <property type="evidence" value="ECO:0007669"/>
    <property type="project" value="UniProtKB-KW"/>
</dbReference>
<evidence type="ECO:0000256" key="7">
    <source>
        <dbReference type="ARBA" id="ARBA00022801"/>
    </source>
</evidence>
<evidence type="ECO:0000256" key="9">
    <source>
        <dbReference type="ARBA" id="ARBA00023125"/>
    </source>
</evidence>
<evidence type="ECO:0000256" key="12">
    <source>
        <dbReference type="ARBA" id="ARBA00029354"/>
    </source>
</evidence>
<dbReference type="EMBL" id="PCRE01000032">
    <property type="protein sequence ID" value="PIP14992.1"/>
    <property type="molecule type" value="Genomic_DNA"/>
</dbReference>
<keyword evidence="8" id="KW-0460">Magnesium</keyword>
<reference evidence="15 16" key="1">
    <citation type="submission" date="2017-09" db="EMBL/GenBank/DDBJ databases">
        <title>Depth-based differentiation of microbial function through sediment-hosted aquifers and enrichment of novel symbionts in the deep terrestrial subsurface.</title>
        <authorList>
            <person name="Probst A.J."/>
            <person name="Ladd B."/>
            <person name="Jarett J.K."/>
            <person name="Geller-Mcgrath D.E."/>
            <person name="Sieber C.M."/>
            <person name="Emerson J.B."/>
            <person name="Anantharaman K."/>
            <person name="Thomas B.C."/>
            <person name="Malmstrom R."/>
            <person name="Stieglmeier M."/>
            <person name="Klingl A."/>
            <person name="Woyke T."/>
            <person name="Ryan C.M."/>
            <person name="Banfield J.F."/>
        </authorList>
    </citation>
    <scope>NUCLEOTIDE SEQUENCE [LARGE SCALE GENOMIC DNA]</scope>
    <source>
        <strain evidence="15">CG23_combo_of_CG06-09_8_20_14_all_35_49</strain>
    </source>
</reference>
<keyword evidence="5" id="KW-0255">Endonuclease</keyword>
<name>A0A2G9Y6W8_9BACT</name>
<dbReference type="PRINTS" id="PR00696">
    <property type="entry name" value="RSOLVASERUVC"/>
</dbReference>
<keyword evidence="9" id="KW-0238">DNA-binding</keyword>
<dbReference type="EC" id="3.1.21.10" evidence="13"/>
<evidence type="ECO:0000256" key="3">
    <source>
        <dbReference type="ARBA" id="ARBA00022722"/>
    </source>
</evidence>
<protein>
    <recommendedName>
        <fullName evidence="13">crossover junction endodeoxyribonuclease</fullName>
        <ecNumber evidence="13">3.1.21.10</ecNumber>
    </recommendedName>
    <alternativeName>
        <fullName evidence="14">Holliday junction resolvase RuvC</fullName>
    </alternativeName>
</protein>